<protein>
    <submittedName>
        <fullName evidence="1">Uncharacterized protein</fullName>
    </submittedName>
</protein>
<accession>A0ABV0UHZ9</accession>
<comment type="caution">
    <text evidence="1">The sequence shown here is derived from an EMBL/GenBank/DDBJ whole genome shotgun (WGS) entry which is preliminary data.</text>
</comment>
<dbReference type="EMBL" id="JAHRIQ010070971">
    <property type="protein sequence ID" value="MEQ2244349.1"/>
    <property type="molecule type" value="Genomic_DNA"/>
</dbReference>
<organism evidence="1 2">
    <name type="scientific">Ilyodon furcidens</name>
    <name type="common">goldbreast splitfin</name>
    <dbReference type="NCBI Taxonomy" id="33524"/>
    <lineage>
        <taxon>Eukaryota</taxon>
        <taxon>Metazoa</taxon>
        <taxon>Chordata</taxon>
        <taxon>Craniata</taxon>
        <taxon>Vertebrata</taxon>
        <taxon>Euteleostomi</taxon>
        <taxon>Actinopterygii</taxon>
        <taxon>Neopterygii</taxon>
        <taxon>Teleostei</taxon>
        <taxon>Neoteleostei</taxon>
        <taxon>Acanthomorphata</taxon>
        <taxon>Ovalentaria</taxon>
        <taxon>Atherinomorphae</taxon>
        <taxon>Cyprinodontiformes</taxon>
        <taxon>Goodeidae</taxon>
        <taxon>Ilyodon</taxon>
    </lineage>
</organism>
<name>A0ABV0UHZ9_9TELE</name>
<reference evidence="1 2" key="1">
    <citation type="submission" date="2021-06" db="EMBL/GenBank/DDBJ databases">
        <authorList>
            <person name="Palmer J.M."/>
        </authorList>
    </citation>
    <scope>NUCLEOTIDE SEQUENCE [LARGE SCALE GENOMIC DNA]</scope>
    <source>
        <strain evidence="2">if_2019</strain>
        <tissue evidence="1">Muscle</tissue>
    </source>
</reference>
<evidence type="ECO:0000313" key="2">
    <source>
        <dbReference type="Proteomes" id="UP001482620"/>
    </source>
</evidence>
<evidence type="ECO:0000313" key="1">
    <source>
        <dbReference type="EMBL" id="MEQ2244349.1"/>
    </source>
</evidence>
<gene>
    <name evidence="1" type="ORF">ILYODFUR_016166</name>
</gene>
<keyword evidence="2" id="KW-1185">Reference proteome</keyword>
<dbReference type="Proteomes" id="UP001482620">
    <property type="component" value="Unassembled WGS sequence"/>
</dbReference>
<proteinExistence type="predicted"/>
<sequence length="114" mass="13160">MSRLKSVHGVLNIKPISSLMKSKYYRESLNWNTERKGVKGGSDSLFQVFTFIDSRDLGKGAQGVKEREFRQKIEGSMSRTCLQDPGKSRRLCISRRQRSELEQVRTCSFLLQRS</sequence>